<protein>
    <submittedName>
        <fullName evidence="1">Uncharacterized protein</fullName>
    </submittedName>
</protein>
<dbReference type="AlphaFoldDB" id="A0A645G4U2"/>
<name>A0A645G4U2_9ZZZZ</name>
<comment type="caution">
    <text evidence="1">The sequence shown here is derived from an EMBL/GenBank/DDBJ whole genome shotgun (WGS) entry which is preliminary data.</text>
</comment>
<organism evidence="1">
    <name type="scientific">bioreactor metagenome</name>
    <dbReference type="NCBI Taxonomy" id="1076179"/>
    <lineage>
        <taxon>unclassified sequences</taxon>
        <taxon>metagenomes</taxon>
        <taxon>ecological metagenomes</taxon>
    </lineage>
</organism>
<gene>
    <name evidence="1" type="ORF">SDC9_166409</name>
</gene>
<reference evidence="1" key="1">
    <citation type="submission" date="2019-08" db="EMBL/GenBank/DDBJ databases">
        <authorList>
            <person name="Kucharzyk K."/>
            <person name="Murdoch R.W."/>
            <person name="Higgins S."/>
            <person name="Loffler F."/>
        </authorList>
    </citation>
    <scope>NUCLEOTIDE SEQUENCE</scope>
</reference>
<dbReference type="EMBL" id="VSSQ01066521">
    <property type="protein sequence ID" value="MPN19043.1"/>
    <property type="molecule type" value="Genomic_DNA"/>
</dbReference>
<evidence type="ECO:0000313" key="1">
    <source>
        <dbReference type="EMBL" id="MPN19043.1"/>
    </source>
</evidence>
<proteinExistence type="predicted"/>
<sequence length="82" mass="9526">MFAVNENQSFLSVVFQRFNFFYQFVVRECFADGIFVRSLKSAVSAVVRALIAYVKRSKEYDAVSVNFFLKFPGALFDELHRP</sequence>
<accession>A0A645G4U2</accession>